<keyword evidence="4" id="KW-1185">Reference proteome</keyword>
<evidence type="ECO:0000313" key="3">
    <source>
        <dbReference type="EMBL" id="SMP39486.1"/>
    </source>
</evidence>
<evidence type="ECO:0000256" key="2">
    <source>
        <dbReference type="SAM" id="Phobius"/>
    </source>
</evidence>
<keyword evidence="2" id="KW-1133">Transmembrane helix</keyword>
<accession>A0ABY1PRB4</accession>
<keyword evidence="2" id="KW-0472">Membrane</keyword>
<dbReference type="SUPFAM" id="SSF53335">
    <property type="entry name" value="S-adenosyl-L-methionine-dependent methyltransferases"/>
    <property type="match status" value="1"/>
</dbReference>
<feature type="transmembrane region" description="Helical" evidence="2">
    <location>
        <begin position="444"/>
        <end position="462"/>
    </location>
</feature>
<keyword evidence="2" id="KW-0812">Transmembrane</keyword>
<sequence>MPTFDSTLQSTAQPSAVSTLRPDTFQDARKVEESSKVEGSGGVKATPWFVFAMATLLGAFLVFQVQPVISKCVLPWFGGTPAVWTTCLLFFQVLLFGGYLYAHCLRRFLPPAVQGVVHLGLLIVAALSLPIHPSDAWKPIGTEDPTWTLLMLLAAHVALPYFVLSSTGPLVQAWLSYEKQDRSVYRLYALSNAGSLVALLSYPFVVEPWLSVSQQSQFWSLAFCLFVIVDGWIAIGLFRRRSRQQANVSSSTSVNAECSAIHPATYCTWVALPAFASMMLLVITTHVCQDIAVIPFLWVVPLSLYLMTFIISFDSPTWYRPKLIAGMTALAFVVIGMIDWAPASARMPIEAVSYLFILFGVCLLCHGETARSQPSTNHLTLYYALISCGGAIGGLTIAVACPFLFQDYRELPVAMLVSMGIVAMAFMNARTWMAKSCDWKSSRFLSVGISCLVLVVSGWTLANERSDTIDQRRNFFGVLRVEQDERRIQLVHGNTIHGVQLRGENHATATSYYGTQSGIGQTIQRMQREQPSLQMGVVGLGCGVLATYGREEDTMDLFEINSAVVDIAKEHFTFLRDCSSSVRHVLGDGRLLLEREDDAKYDLLVLDAFSSDAIPAHLLTLEAMQLYRSKLKPDGVLAIHLSNNHLDLVPLTHRLARHIGLDSREVRSQADAVTCTRSARWVIATARSETFWDDESMATAIEPTQEILDQAPFWTDQHHNLASVLNWTL</sequence>
<dbReference type="PANTHER" id="PTHR43317">
    <property type="entry name" value="THERMOSPERMINE SYNTHASE ACAULIS5"/>
    <property type="match status" value="1"/>
</dbReference>
<feature type="transmembrane region" description="Helical" evidence="2">
    <location>
        <begin position="351"/>
        <end position="369"/>
    </location>
</feature>
<feature type="transmembrane region" description="Helical" evidence="2">
    <location>
        <begin position="381"/>
        <end position="405"/>
    </location>
</feature>
<feature type="transmembrane region" description="Helical" evidence="2">
    <location>
        <begin position="291"/>
        <end position="311"/>
    </location>
</feature>
<dbReference type="InterPro" id="IPR029063">
    <property type="entry name" value="SAM-dependent_MTases_sf"/>
</dbReference>
<dbReference type="NCBIfam" id="NF037959">
    <property type="entry name" value="MFS_SpdSyn"/>
    <property type="match status" value="1"/>
</dbReference>
<dbReference type="Proteomes" id="UP001158067">
    <property type="component" value="Unassembled WGS sequence"/>
</dbReference>
<dbReference type="PANTHER" id="PTHR43317:SF1">
    <property type="entry name" value="THERMOSPERMINE SYNTHASE ACAULIS5"/>
    <property type="match status" value="1"/>
</dbReference>
<reference evidence="3 4" key="1">
    <citation type="submission" date="2017-05" db="EMBL/GenBank/DDBJ databases">
        <authorList>
            <person name="Varghese N."/>
            <person name="Submissions S."/>
        </authorList>
    </citation>
    <scope>NUCLEOTIDE SEQUENCE [LARGE SCALE GENOMIC DNA]</scope>
    <source>
        <strain evidence="3 4">DSM 25457</strain>
    </source>
</reference>
<keyword evidence="1" id="KW-0620">Polyamine biosynthesis</keyword>
<name>A0ABY1PRB4_9BACT</name>
<dbReference type="EMBL" id="FXUG01000001">
    <property type="protein sequence ID" value="SMP39486.1"/>
    <property type="molecule type" value="Genomic_DNA"/>
</dbReference>
<comment type="caution">
    <text evidence="3">The sequence shown here is derived from an EMBL/GenBank/DDBJ whole genome shotgun (WGS) entry which is preliminary data.</text>
</comment>
<feature type="transmembrane region" description="Helical" evidence="2">
    <location>
        <begin position="411"/>
        <end position="432"/>
    </location>
</feature>
<feature type="transmembrane region" description="Helical" evidence="2">
    <location>
        <begin position="149"/>
        <end position="175"/>
    </location>
</feature>
<feature type="transmembrane region" description="Helical" evidence="2">
    <location>
        <begin position="81"/>
        <end position="101"/>
    </location>
</feature>
<dbReference type="Gene3D" id="3.40.50.150">
    <property type="entry name" value="Vaccinia Virus protein VP39"/>
    <property type="match status" value="1"/>
</dbReference>
<feature type="transmembrane region" description="Helical" evidence="2">
    <location>
        <begin position="266"/>
        <end position="285"/>
    </location>
</feature>
<feature type="transmembrane region" description="Helical" evidence="2">
    <location>
        <begin position="108"/>
        <end position="129"/>
    </location>
</feature>
<feature type="transmembrane region" description="Helical" evidence="2">
    <location>
        <begin position="218"/>
        <end position="238"/>
    </location>
</feature>
<feature type="transmembrane region" description="Helical" evidence="2">
    <location>
        <begin position="48"/>
        <end position="69"/>
    </location>
</feature>
<organism evidence="3 4">
    <name type="scientific">Neorhodopirellula lusitana</name>
    <dbReference type="NCBI Taxonomy" id="445327"/>
    <lineage>
        <taxon>Bacteria</taxon>
        <taxon>Pseudomonadati</taxon>
        <taxon>Planctomycetota</taxon>
        <taxon>Planctomycetia</taxon>
        <taxon>Pirellulales</taxon>
        <taxon>Pirellulaceae</taxon>
        <taxon>Neorhodopirellula</taxon>
    </lineage>
</organism>
<feature type="transmembrane region" description="Helical" evidence="2">
    <location>
        <begin position="187"/>
        <end position="206"/>
    </location>
</feature>
<dbReference type="RefSeq" id="WP_283430560.1">
    <property type="nucleotide sequence ID" value="NZ_FXUG01000001.1"/>
</dbReference>
<protein>
    <recommendedName>
        <fullName evidence="5">Spermidine synthase</fullName>
    </recommendedName>
</protein>
<evidence type="ECO:0000256" key="1">
    <source>
        <dbReference type="ARBA" id="ARBA00023115"/>
    </source>
</evidence>
<evidence type="ECO:0000313" key="4">
    <source>
        <dbReference type="Proteomes" id="UP001158067"/>
    </source>
</evidence>
<proteinExistence type="predicted"/>
<gene>
    <name evidence="3" type="ORF">SAMN06265222_101315</name>
</gene>
<evidence type="ECO:0008006" key="5">
    <source>
        <dbReference type="Google" id="ProtNLM"/>
    </source>
</evidence>
<feature type="transmembrane region" description="Helical" evidence="2">
    <location>
        <begin position="323"/>
        <end position="345"/>
    </location>
</feature>